<gene>
    <name evidence="1" type="ORF">O181_023698</name>
</gene>
<comment type="caution">
    <text evidence="1">The sequence shown here is derived from an EMBL/GenBank/DDBJ whole genome shotgun (WGS) entry which is preliminary data.</text>
</comment>
<keyword evidence="2" id="KW-1185">Reference proteome</keyword>
<dbReference type="EMBL" id="AVOT02007472">
    <property type="protein sequence ID" value="MBW0483983.1"/>
    <property type="molecule type" value="Genomic_DNA"/>
</dbReference>
<sequence>MHPLPGLPWLHYHGHAPLHRPDNHQWSPTNNYNLWTAPEEEEKINCLCHSLPLKYFKEGSIGLSMSPEKIPIWQMRTRWHG</sequence>
<evidence type="ECO:0000313" key="1">
    <source>
        <dbReference type="EMBL" id="MBW0483983.1"/>
    </source>
</evidence>
<dbReference type="AlphaFoldDB" id="A0A9Q3GXI6"/>
<proteinExistence type="predicted"/>
<organism evidence="1 2">
    <name type="scientific">Austropuccinia psidii MF-1</name>
    <dbReference type="NCBI Taxonomy" id="1389203"/>
    <lineage>
        <taxon>Eukaryota</taxon>
        <taxon>Fungi</taxon>
        <taxon>Dikarya</taxon>
        <taxon>Basidiomycota</taxon>
        <taxon>Pucciniomycotina</taxon>
        <taxon>Pucciniomycetes</taxon>
        <taxon>Pucciniales</taxon>
        <taxon>Sphaerophragmiaceae</taxon>
        <taxon>Austropuccinia</taxon>
    </lineage>
</organism>
<name>A0A9Q3GXI6_9BASI</name>
<protein>
    <submittedName>
        <fullName evidence="1">Uncharacterized protein</fullName>
    </submittedName>
</protein>
<accession>A0A9Q3GXI6</accession>
<evidence type="ECO:0000313" key="2">
    <source>
        <dbReference type="Proteomes" id="UP000765509"/>
    </source>
</evidence>
<reference evidence="1" key="1">
    <citation type="submission" date="2021-03" db="EMBL/GenBank/DDBJ databases">
        <title>Draft genome sequence of rust myrtle Austropuccinia psidii MF-1, a brazilian biotype.</title>
        <authorList>
            <person name="Quecine M.C."/>
            <person name="Pachon D.M.R."/>
            <person name="Bonatelli M.L."/>
            <person name="Correr F.H."/>
            <person name="Franceschini L.M."/>
            <person name="Leite T.F."/>
            <person name="Margarido G.R.A."/>
            <person name="Almeida C.A."/>
            <person name="Ferrarezi J.A."/>
            <person name="Labate C.A."/>
        </authorList>
    </citation>
    <scope>NUCLEOTIDE SEQUENCE</scope>
    <source>
        <strain evidence="1">MF-1</strain>
    </source>
</reference>
<dbReference type="Proteomes" id="UP000765509">
    <property type="component" value="Unassembled WGS sequence"/>
</dbReference>